<protein>
    <recommendedName>
        <fullName evidence="1">YubB ferredoxin-like domain-containing protein</fullName>
    </recommendedName>
</protein>
<proteinExistence type="predicted"/>
<evidence type="ECO:0000313" key="3">
    <source>
        <dbReference type="Proteomes" id="UP000411588"/>
    </source>
</evidence>
<feature type="domain" description="YubB ferredoxin-like" evidence="1">
    <location>
        <begin position="74"/>
        <end position="157"/>
    </location>
</feature>
<sequence length="176" mass="20665">MSDKITNRLCFLGEEKEIKEILEFIKNDEIGVGSIDFNKIISMPSWIYKGSLSKNECKKHRDENCWLEWCMKNWGTKWNAIGGIDKRSTDDTIYFFTAWSNVTQIIIKLSLIFPTVEIEYSYCNEEFGTGVGMIKFRNTRIIEEYIPNDYSKEAYEGSLEIEKSKPEDYNIIFDEN</sequence>
<comment type="caution">
    <text evidence="2">The sequence shown here is derived from an EMBL/GenBank/DDBJ whole genome shotgun (WGS) entry which is preliminary data.</text>
</comment>
<name>A0AB74QFV0_CLODI</name>
<organism evidence="2 3">
    <name type="scientific">Clostridioides difficile</name>
    <name type="common">Peptoclostridium difficile</name>
    <dbReference type="NCBI Taxonomy" id="1496"/>
    <lineage>
        <taxon>Bacteria</taxon>
        <taxon>Bacillati</taxon>
        <taxon>Bacillota</taxon>
        <taxon>Clostridia</taxon>
        <taxon>Peptostreptococcales</taxon>
        <taxon>Peptostreptococcaceae</taxon>
        <taxon>Clostridioides</taxon>
    </lineage>
</organism>
<dbReference type="InterPro" id="IPR041329">
    <property type="entry name" value="YubB_C"/>
</dbReference>
<gene>
    <name evidence="2" type="ORF">SAMEA1402399_03687</name>
</gene>
<evidence type="ECO:0000259" key="1">
    <source>
        <dbReference type="Pfam" id="PF18406"/>
    </source>
</evidence>
<dbReference type="RefSeq" id="WP_076636882.1">
    <property type="nucleotide sequence ID" value="NZ_BDSN01000032.1"/>
</dbReference>
<evidence type="ECO:0000313" key="2">
    <source>
        <dbReference type="EMBL" id="VFD35770.1"/>
    </source>
</evidence>
<dbReference type="Proteomes" id="UP000411588">
    <property type="component" value="Unassembled WGS sequence"/>
</dbReference>
<dbReference type="EMBL" id="CAADAN010000019">
    <property type="protein sequence ID" value="VFD35770.1"/>
    <property type="molecule type" value="Genomic_DNA"/>
</dbReference>
<accession>A0AB74QFV0</accession>
<reference evidence="2 3" key="1">
    <citation type="submission" date="2019-02" db="EMBL/GenBank/DDBJ databases">
        <authorList>
            <consortium name="Pathogen Informatics"/>
        </authorList>
    </citation>
    <scope>NUCLEOTIDE SEQUENCE [LARGE SCALE GENOMIC DNA]</scope>
    <source>
        <strain evidence="3">clo34</strain>
    </source>
</reference>
<dbReference type="AlphaFoldDB" id="A0AB74QFV0"/>
<dbReference type="Pfam" id="PF18406">
    <property type="entry name" value="DUF1281_C"/>
    <property type="match status" value="1"/>
</dbReference>